<name>A0ABY7H8M9_9BACT</name>
<dbReference type="InterPro" id="IPR029058">
    <property type="entry name" value="AB_hydrolase_fold"/>
</dbReference>
<evidence type="ECO:0000313" key="4">
    <source>
        <dbReference type="Proteomes" id="UP001164459"/>
    </source>
</evidence>
<feature type="signal peptide" evidence="2">
    <location>
        <begin position="1"/>
        <end position="23"/>
    </location>
</feature>
<feature type="region of interest" description="Disordered" evidence="1">
    <location>
        <begin position="343"/>
        <end position="365"/>
    </location>
</feature>
<reference evidence="3" key="1">
    <citation type="submission" date="2022-11" db="EMBL/GenBank/DDBJ databases">
        <title>Minimal conservation of predation-associated metabolite biosynthetic gene clusters underscores biosynthetic potential of Myxococcota including descriptions for ten novel species: Archangium lansinium sp. nov., Myxococcus landrumus sp. nov., Nannocystis bai.</title>
        <authorList>
            <person name="Ahearne A."/>
            <person name="Stevens C."/>
            <person name="Dowd S."/>
        </authorList>
    </citation>
    <scope>NUCLEOTIDE SEQUENCE</scope>
    <source>
        <strain evidence="3">Fl3</strain>
    </source>
</reference>
<evidence type="ECO:0000256" key="1">
    <source>
        <dbReference type="SAM" id="MobiDB-lite"/>
    </source>
</evidence>
<dbReference type="PROSITE" id="PS51257">
    <property type="entry name" value="PROKAR_LIPOPROTEIN"/>
    <property type="match status" value="1"/>
</dbReference>
<dbReference type="NCBIfam" id="NF047580">
    <property type="entry name" value="BPSS1187_fam"/>
    <property type="match status" value="1"/>
</dbReference>
<evidence type="ECO:0000313" key="3">
    <source>
        <dbReference type="EMBL" id="WAS95624.1"/>
    </source>
</evidence>
<protein>
    <recommendedName>
        <fullName evidence="5">Alpha/beta hydrolase family protein</fullName>
    </recommendedName>
</protein>
<feature type="region of interest" description="Disordered" evidence="1">
    <location>
        <begin position="19"/>
        <end position="107"/>
    </location>
</feature>
<dbReference type="RefSeq" id="WP_269037970.1">
    <property type="nucleotide sequence ID" value="NZ_CP114040.1"/>
</dbReference>
<keyword evidence="4" id="KW-1185">Reference proteome</keyword>
<feature type="chain" id="PRO_5046958973" description="Alpha/beta hydrolase family protein" evidence="2">
    <location>
        <begin position="24"/>
        <end position="382"/>
    </location>
</feature>
<dbReference type="EMBL" id="CP114040">
    <property type="protein sequence ID" value="WAS95624.1"/>
    <property type="molecule type" value="Genomic_DNA"/>
</dbReference>
<dbReference type="SUPFAM" id="SSF53474">
    <property type="entry name" value="alpha/beta-Hydrolases"/>
    <property type="match status" value="1"/>
</dbReference>
<evidence type="ECO:0000256" key="2">
    <source>
        <dbReference type="SAM" id="SignalP"/>
    </source>
</evidence>
<feature type="compositionally biased region" description="Low complexity" evidence="1">
    <location>
        <begin position="19"/>
        <end position="94"/>
    </location>
</feature>
<proteinExistence type="predicted"/>
<organism evidence="3 4">
    <name type="scientific">Nannocystis punicea</name>
    <dbReference type="NCBI Taxonomy" id="2995304"/>
    <lineage>
        <taxon>Bacteria</taxon>
        <taxon>Pseudomonadati</taxon>
        <taxon>Myxococcota</taxon>
        <taxon>Polyangia</taxon>
        <taxon>Nannocystales</taxon>
        <taxon>Nannocystaceae</taxon>
        <taxon>Nannocystis</taxon>
    </lineage>
</organism>
<keyword evidence="2" id="KW-0732">Signal</keyword>
<sequence>MPRTRSICAAALLAACSSEPVDTATDTTTTSTTTSTTDTTGTSTATAGDDTTTAADDTTSTTSTSTSPTTTGDAPTTGTTTAADDTTTTTGTTTEAMPSGPNVDVSDPQLYEFSFKPDEADPAAALALGAQLAELDTTVPLQGRLVVYLHGAGQPTTCGSQAHGVVLARMGFHVIHPCYVSDYGVGNCGDDIGGCRLEAFEGVDHHDFIDIPPPDSIETRVVKMLGHLQTLHPGGDWQYFIEDGKPRWSEIVISGISHGASSSGVIGMNRAVERVVMLSGPLDSNQAWLEGDPLTPIDRFWGFTHTGDDQHPGHLQSFADMMLPGEPVVVDGAAPPYMDSHRLVTSAPTGDGHGSTQAGGSSPKDADLYVFEPVWRVMYGAD</sequence>
<gene>
    <name evidence="3" type="ORF">O0S08_05630</name>
</gene>
<dbReference type="InterPro" id="IPR058180">
    <property type="entry name" value="BPSS1187-like"/>
</dbReference>
<evidence type="ECO:0008006" key="5">
    <source>
        <dbReference type="Google" id="ProtNLM"/>
    </source>
</evidence>
<accession>A0ABY7H8M9</accession>
<dbReference type="Proteomes" id="UP001164459">
    <property type="component" value="Chromosome"/>
</dbReference>